<organism evidence="3 4">
    <name type="scientific">Mycena albidolilacea</name>
    <dbReference type="NCBI Taxonomy" id="1033008"/>
    <lineage>
        <taxon>Eukaryota</taxon>
        <taxon>Fungi</taxon>
        <taxon>Dikarya</taxon>
        <taxon>Basidiomycota</taxon>
        <taxon>Agaricomycotina</taxon>
        <taxon>Agaricomycetes</taxon>
        <taxon>Agaricomycetidae</taxon>
        <taxon>Agaricales</taxon>
        <taxon>Marasmiineae</taxon>
        <taxon>Mycenaceae</taxon>
        <taxon>Mycena</taxon>
    </lineage>
</organism>
<feature type="transmembrane region" description="Helical" evidence="2">
    <location>
        <begin position="126"/>
        <end position="148"/>
    </location>
</feature>
<reference evidence="3" key="1">
    <citation type="submission" date="2023-03" db="EMBL/GenBank/DDBJ databases">
        <title>Massive genome expansion in bonnet fungi (Mycena s.s.) driven by repeated elements and novel gene families across ecological guilds.</title>
        <authorList>
            <consortium name="Lawrence Berkeley National Laboratory"/>
            <person name="Harder C.B."/>
            <person name="Miyauchi S."/>
            <person name="Viragh M."/>
            <person name="Kuo A."/>
            <person name="Thoen E."/>
            <person name="Andreopoulos B."/>
            <person name="Lu D."/>
            <person name="Skrede I."/>
            <person name="Drula E."/>
            <person name="Henrissat B."/>
            <person name="Morin E."/>
            <person name="Kohler A."/>
            <person name="Barry K."/>
            <person name="LaButti K."/>
            <person name="Morin E."/>
            <person name="Salamov A."/>
            <person name="Lipzen A."/>
            <person name="Mereny Z."/>
            <person name="Hegedus B."/>
            <person name="Baldrian P."/>
            <person name="Stursova M."/>
            <person name="Weitz H."/>
            <person name="Taylor A."/>
            <person name="Grigoriev I.V."/>
            <person name="Nagy L.G."/>
            <person name="Martin F."/>
            <person name="Kauserud H."/>
        </authorList>
    </citation>
    <scope>NUCLEOTIDE SEQUENCE</scope>
    <source>
        <strain evidence="3">CBHHK002</strain>
    </source>
</reference>
<keyword evidence="2" id="KW-0472">Membrane</keyword>
<evidence type="ECO:0000256" key="2">
    <source>
        <dbReference type="SAM" id="Phobius"/>
    </source>
</evidence>
<feature type="transmembrane region" description="Helical" evidence="2">
    <location>
        <begin position="199"/>
        <end position="221"/>
    </location>
</feature>
<evidence type="ECO:0000313" key="4">
    <source>
        <dbReference type="Proteomes" id="UP001218218"/>
    </source>
</evidence>
<keyword evidence="2" id="KW-1133">Transmembrane helix</keyword>
<keyword evidence="4" id="KW-1185">Reference proteome</keyword>
<feature type="region of interest" description="Disordered" evidence="1">
    <location>
        <begin position="319"/>
        <end position="338"/>
    </location>
</feature>
<feature type="transmembrane region" description="Helical" evidence="2">
    <location>
        <begin position="154"/>
        <end position="178"/>
    </location>
</feature>
<protein>
    <submittedName>
        <fullName evidence="3">Uncharacterized protein</fullName>
    </submittedName>
</protein>
<accession>A0AAD7EV80</accession>
<dbReference type="Proteomes" id="UP001218218">
    <property type="component" value="Unassembled WGS sequence"/>
</dbReference>
<dbReference type="EMBL" id="JARIHO010000014">
    <property type="protein sequence ID" value="KAJ7350920.1"/>
    <property type="molecule type" value="Genomic_DNA"/>
</dbReference>
<feature type="transmembrane region" description="Helical" evidence="2">
    <location>
        <begin position="20"/>
        <end position="47"/>
    </location>
</feature>
<feature type="transmembrane region" description="Helical" evidence="2">
    <location>
        <begin position="95"/>
        <end position="114"/>
    </location>
</feature>
<dbReference type="AlphaFoldDB" id="A0AAD7EV80"/>
<proteinExistence type="predicted"/>
<name>A0AAD7EV80_9AGAR</name>
<sequence length="338" mass="37592">MDRRPKSPVERPASNMDEFWYAISQLWVGTFFYGIYLVLFCICIYILLNRPRNPGNTILLVTAIALFTLATVQAVINLVLGAAEIDDIDLPYDQLVVATSVVYVVNNFIADGLVIYRCYVVWNNNILVTILPTLMLIAATVLGIIVALDLNLTAYPFFALSLATNVLVTILTAGRIWWICRRSRSAYLKTAEQRRYVSAVAILIESGMLYSATVLTYLIVVSIPRVSILEEPIFQALTQIMAIAPTLIIVRAGMNLKGEEMPISDTQRPILGARIVRPDLNKDKDEETAINGTTPQLPPILSARILIFQPDLNKDMPAIPPDVEKGQPDYGSGKTWSF</sequence>
<comment type="caution">
    <text evidence="3">The sequence shown here is derived from an EMBL/GenBank/DDBJ whole genome shotgun (WGS) entry which is preliminary data.</text>
</comment>
<feature type="transmembrane region" description="Helical" evidence="2">
    <location>
        <begin position="233"/>
        <end position="254"/>
    </location>
</feature>
<evidence type="ECO:0000313" key="3">
    <source>
        <dbReference type="EMBL" id="KAJ7350920.1"/>
    </source>
</evidence>
<evidence type="ECO:0000256" key="1">
    <source>
        <dbReference type="SAM" id="MobiDB-lite"/>
    </source>
</evidence>
<keyword evidence="2" id="KW-0812">Transmembrane</keyword>
<feature type="transmembrane region" description="Helical" evidence="2">
    <location>
        <begin position="59"/>
        <end position="83"/>
    </location>
</feature>
<gene>
    <name evidence="3" type="ORF">DFH08DRAFT_118957</name>
</gene>